<keyword evidence="1" id="KW-0812">Transmembrane</keyword>
<comment type="caution">
    <text evidence="2">The sequence shown here is derived from an EMBL/GenBank/DDBJ whole genome shotgun (WGS) entry which is preliminary data.</text>
</comment>
<feature type="transmembrane region" description="Helical" evidence="1">
    <location>
        <begin position="66"/>
        <end position="89"/>
    </location>
</feature>
<keyword evidence="1" id="KW-0472">Membrane</keyword>
<evidence type="ECO:0000313" key="2">
    <source>
        <dbReference type="EMBL" id="KAH3809553.1"/>
    </source>
</evidence>
<reference evidence="2" key="1">
    <citation type="journal article" date="2019" name="bioRxiv">
        <title>The Genome of the Zebra Mussel, Dreissena polymorpha: A Resource for Invasive Species Research.</title>
        <authorList>
            <person name="McCartney M.A."/>
            <person name="Auch B."/>
            <person name="Kono T."/>
            <person name="Mallez S."/>
            <person name="Zhang Y."/>
            <person name="Obille A."/>
            <person name="Becker A."/>
            <person name="Abrahante J.E."/>
            <person name="Garbe J."/>
            <person name="Badalamenti J.P."/>
            <person name="Herman A."/>
            <person name="Mangelson H."/>
            <person name="Liachko I."/>
            <person name="Sullivan S."/>
            <person name="Sone E.D."/>
            <person name="Koren S."/>
            <person name="Silverstein K.A.T."/>
            <person name="Beckman K.B."/>
            <person name="Gohl D.M."/>
        </authorList>
    </citation>
    <scope>NUCLEOTIDE SEQUENCE</scope>
    <source>
        <strain evidence="2">Duluth1</strain>
        <tissue evidence="2">Whole animal</tissue>
    </source>
</reference>
<evidence type="ECO:0000313" key="3">
    <source>
        <dbReference type="Proteomes" id="UP000828390"/>
    </source>
</evidence>
<organism evidence="2 3">
    <name type="scientific">Dreissena polymorpha</name>
    <name type="common">Zebra mussel</name>
    <name type="synonym">Mytilus polymorpha</name>
    <dbReference type="NCBI Taxonomy" id="45954"/>
    <lineage>
        <taxon>Eukaryota</taxon>
        <taxon>Metazoa</taxon>
        <taxon>Spiralia</taxon>
        <taxon>Lophotrochozoa</taxon>
        <taxon>Mollusca</taxon>
        <taxon>Bivalvia</taxon>
        <taxon>Autobranchia</taxon>
        <taxon>Heteroconchia</taxon>
        <taxon>Euheterodonta</taxon>
        <taxon>Imparidentia</taxon>
        <taxon>Neoheterodontei</taxon>
        <taxon>Myida</taxon>
        <taxon>Dreissenoidea</taxon>
        <taxon>Dreissenidae</taxon>
        <taxon>Dreissena</taxon>
    </lineage>
</organism>
<gene>
    <name evidence="2" type="ORF">DPMN_137926</name>
</gene>
<name>A0A9D4JI42_DREPO</name>
<reference evidence="2" key="2">
    <citation type="submission" date="2020-11" db="EMBL/GenBank/DDBJ databases">
        <authorList>
            <person name="McCartney M.A."/>
            <person name="Auch B."/>
            <person name="Kono T."/>
            <person name="Mallez S."/>
            <person name="Becker A."/>
            <person name="Gohl D.M."/>
            <person name="Silverstein K.A.T."/>
            <person name="Koren S."/>
            <person name="Bechman K.B."/>
            <person name="Herman A."/>
            <person name="Abrahante J.E."/>
            <person name="Garbe J."/>
        </authorList>
    </citation>
    <scope>NUCLEOTIDE SEQUENCE</scope>
    <source>
        <strain evidence="2">Duluth1</strain>
        <tissue evidence="2">Whole animal</tissue>
    </source>
</reference>
<proteinExistence type="predicted"/>
<accession>A0A9D4JI42</accession>
<keyword evidence="1" id="KW-1133">Transmembrane helix</keyword>
<sequence length="108" mass="11654">MTTSASLCLPSLSTWMIVSDPSSHTRTCPVSVTWRLCETGPYSQLSAGTDSVEITVPSLDSVTSCLLTWLVTYILAPFGLTAQVPIVVLKAVKLRCCIWKHDIALVAV</sequence>
<dbReference type="EMBL" id="JAIWYP010000006">
    <property type="protein sequence ID" value="KAH3809553.1"/>
    <property type="molecule type" value="Genomic_DNA"/>
</dbReference>
<dbReference type="Proteomes" id="UP000828390">
    <property type="component" value="Unassembled WGS sequence"/>
</dbReference>
<protein>
    <submittedName>
        <fullName evidence="2">Uncharacterized protein</fullName>
    </submittedName>
</protein>
<evidence type="ECO:0000256" key="1">
    <source>
        <dbReference type="SAM" id="Phobius"/>
    </source>
</evidence>
<dbReference type="AlphaFoldDB" id="A0A9D4JI42"/>
<keyword evidence="3" id="KW-1185">Reference proteome</keyword>